<dbReference type="Gene3D" id="3.40.190.10">
    <property type="entry name" value="Periplasmic binding protein-like II"/>
    <property type="match status" value="1"/>
</dbReference>
<dbReference type="PANTHER" id="PTHR42928">
    <property type="entry name" value="TRICARBOXYLATE-BINDING PROTEIN"/>
    <property type="match status" value="1"/>
</dbReference>
<dbReference type="AlphaFoldDB" id="A0A1I3ZQA0"/>
<protein>
    <submittedName>
        <fullName evidence="3">Tripartite-type tricarboxylate transporter, receptor component TctC</fullName>
    </submittedName>
</protein>
<dbReference type="EMBL" id="FOSQ01000002">
    <property type="protein sequence ID" value="SFK46173.1"/>
    <property type="molecule type" value="Genomic_DNA"/>
</dbReference>
<dbReference type="STRING" id="1123062.SAMN02745775_102654"/>
<dbReference type="Proteomes" id="UP000199473">
    <property type="component" value="Unassembled WGS sequence"/>
</dbReference>
<feature type="signal peptide" evidence="2">
    <location>
        <begin position="1"/>
        <end position="22"/>
    </location>
</feature>
<dbReference type="RefSeq" id="WP_092958907.1">
    <property type="nucleotide sequence ID" value="NZ_FOSQ01000002.1"/>
</dbReference>
<keyword evidence="2" id="KW-0732">Signal</keyword>
<dbReference type="InterPro" id="IPR006311">
    <property type="entry name" value="TAT_signal"/>
</dbReference>
<keyword evidence="3" id="KW-0675">Receptor</keyword>
<gene>
    <name evidence="3" type="ORF">SAMN02745775_102654</name>
</gene>
<dbReference type="Pfam" id="PF03401">
    <property type="entry name" value="TctC"/>
    <property type="match status" value="1"/>
</dbReference>
<dbReference type="InterPro" id="IPR005064">
    <property type="entry name" value="BUG"/>
</dbReference>
<dbReference type="Gene3D" id="3.40.190.150">
    <property type="entry name" value="Bordetella uptake gene, domain 1"/>
    <property type="match status" value="1"/>
</dbReference>
<proteinExistence type="inferred from homology"/>
<evidence type="ECO:0000313" key="4">
    <source>
        <dbReference type="Proteomes" id="UP000199473"/>
    </source>
</evidence>
<organism evidence="3 4">
    <name type="scientific">Falsiroseomonas stagni DSM 19981</name>
    <dbReference type="NCBI Taxonomy" id="1123062"/>
    <lineage>
        <taxon>Bacteria</taxon>
        <taxon>Pseudomonadati</taxon>
        <taxon>Pseudomonadota</taxon>
        <taxon>Alphaproteobacteria</taxon>
        <taxon>Acetobacterales</taxon>
        <taxon>Roseomonadaceae</taxon>
        <taxon>Falsiroseomonas</taxon>
    </lineage>
</organism>
<sequence length="323" mass="34375">MSLRRRALLATPLALAAVPALAQPAAWPDRPTRWMVAYGAGGASDLFARMISRALAAPGTPPVVVENRPSGGGIVATEAVLASPADGSTVLHVDNGMMVYNPALYSRLPFDPDRDLVMAGFIARFPFFILTRPESPLTTFEELRAAGKRQALTYATPAVASPHHMAMELLRVRAGVQVEHIPYRGMPAVLQDLIAGRVDCAIADVTNALPLLSTNRARALITFGANRARAVPDVRTATEAGIADCVADGWQGVSLPRSAAPDLLARVNAAIRAAMASPEVARQLGTTGAETEPLSLAQCAELIRRENAVWRPLIRDLGIRLES</sequence>
<dbReference type="PANTHER" id="PTHR42928:SF5">
    <property type="entry name" value="BLR1237 PROTEIN"/>
    <property type="match status" value="1"/>
</dbReference>
<dbReference type="SUPFAM" id="SSF53850">
    <property type="entry name" value="Periplasmic binding protein-like II"/>
    <property type="match status" value="1"/>
</dbReference>
<evidence type="ECO:0000256" key="2">
    <source>
        <dbReference type="SAM" id="SignalP"/>
    </source>
</evidence>
<name>A0A1I3ZQA0_9PROT</name>
<dbReference type="CDD" id="cd07012">
    <property type="entry name" value="PBP2_Bug_TTT"/>
    <property type="match status" value="1"/>
</dbReference>
<reference evidence="3 4" key="1">
    <citation type="submission" date="2016-10" db="EMBL/GenBank/DDBJ databases">
        <authorList>
            <person name="de Groot N.N."/>
        </authorList>
    </citation>
    <scope>NUCLEOTIDE SEQUENCE [LARGE SCALE GENOMIC DNA]</scope>
    <source>
        <strain evidence="3 4">DSM 19981</strain>
    </source>
</reference>
<feature type="chain" id="PRO_5011572596" evidence="2">
    <location>
        <begin position="23"/>
        <end position="323"/>
    </location>
</feature>
<evidence type="ECO:0000256" key="1">
    <source>
        <dbReference type="ARBA" id="ARBA00006987"/>
    </source>
</evidence>
<dbReference type="InterPro" id="IPR042100">
    <property type="entry name" value="Bug_dom1"/>
</dbReference>
<evidence type="ECO:0000313" key="3">
    <source>
        <dbReference type="EMBL" id="SFK46173.1"/>
    </source>
</evidence>
<dbReference type="PROSITE" id="PS51318">
    <property type="entry name" value="TAT"/>
    <property type="match status" value="1"/>
</dbReference>
<comment type="similarity">
    <text evidence="1">Belongs to the UPF0065 (bug) family.</text>
</comment>
<accession>A0A1I3ZQA0</accession>
<dbReference type="PIRSF" id="PIRSF017082">
    <property type="entry name" value="YflP"/>
    <property type="match status" value="1"/>
</dbReference>
<dbReference type="OrthoDB" id="7245128at2"/>
<keyword evidence="4" id="KW-1185">Reference proteome</keyword>